<dbReference type="InterPro" id="IPR036378">
    <property type="entry name" value="FAS1_dom_sf"/>
</dbReference>
<protein>
    <recommendedName>
        <fullName evidence="5">FAS1 domain-containing protein</fullName>
    </recommendedName>
</protein>
<dbReference type="Gene3D" id="2.30.180.10">
    <property type="entry name" value="FAS1 domain"/>
    <property type="match status" value="1"/>
</dbReference>
<organism evidence="3 4">
    <name type="scientific">Chionoecetes opilio</name>
    <name type="common">Atlantic snow crab</name>
    <name type="synonym">Cancer opilio</name>
    <dbReference type="NCBI Taxonomy" id="41210"/>
    <lineage>
        <taxon>Eukaryota</taxon>
        <taxon>Metazoa</taxon>
        <taxon>Ecdysozoa</taxon>
        <taxon>Arthropoda</taxon>
        <taxon>Crustacea</taxon>
        <taxon>Multicrustacea</taxon>
        <taxon>Malacostraca</taxon>
        <taxon>Eumalacostraca</taxon>
        <taxon>Eucarida</taxon>
        <taxon>Decapoda</taxon>
        <taxon>Pleocyemata</taxon>
        <taxon>Brachyura</taxon>
        <taxon>Eubrachyura</taxon>
        <taxon>Majoidea</taxon>
        <taxon>Majidae</taxon>
        <taxon>Chionoecetes</taxon>
    </lineage>
</organism>
<dbReference type="EMBL" id="JACEEZ010010429">
    <property type="protein sequence ID" value="KAG0721838.1"/>
    <property type="molecule type" value="Genomic_DNA"/>
</dbReference>
<evidence type="ECO:0000256" key="2">
    <source>
        <dbReference type="SAM" id="SignalP"/>
    </source>
</evidence>
<name>A0A8J4Y5F4_CHIOP</name>
<gene>
    <name evidence="3" type="ORF">GWK47_045627</name>
</gene>
<keyword evidence="2" id="KW-0732">Signal</keyword>
<reference evidence="3" key="1">
    <citation type="submission" date="2020-07" db="EMBL/GenBank/DDBJ databases">
        <title>The High-quality genome of the commercially important snow crab, Chionoecetes opilio.</title>
        <authorList>
            <person name="Jeong J.-H."/>
            <person name="Ryu S."/>
        </authorList>
    </citation>
    <scope>NUCLEOTIDE SEQUENCE</scope>
    <source>
        <strain evidence="3">MADBK_172401_WGS</strain>
        <tissue evidence="3">Digestive gland</tissue>
    </source>
</reference>
<dbReference type="SUPFAM" id="SSF82153">
    <property type="entry name" value="FAS1 domain"/>
    <property type="match status" value="1"/>
</dbReference>
<evidence type="ECO:0000256" key="1">
    <source>
        <dbReference type="SAM" id="MobiDB-lite"/>
    </source>
</evidence>
<feature type="compositionally biased region" description="Pro residues" evidence="1">
    <location>
        <begin position="289"/>
        <end position="299"/>
    </location>
</feature>
<feature type="signal peptide" evidence="2">
    <location>
        <begin position="1"/>
        <end position="24"/>
    </location>
</feature>
<accession>A0A8J4Y5F4</accession>
<proteinExistence type="predicted"/>
<dbReference type="Proteomes" id="UP000770661">
    <property type="component" value="Unassembled WGS sequence"/>
</dbReference>
<evidence type="ECO:0000313" key="3">
    <source>
        <dbReference type="EMBL" id="KAG0721838.1"/>
    </source>
</evidence>
<feature type="chain" id="PRO_5035316402" description="FAS1 domain-containing protein" evidence="2">
    <location>
        <begin position="25"/>
        <end position="336"/>
    </location>
</feature>
<comment type="caution">
    <text evidence="3">The sequence shown here is derived from an EMBL/GenBank/DDBJ whole genome shotgun (WGS) entry which is preliminary data.</text>
</comment>
<evidence type="ECO:0008006" key="5">
    <source>
        <dbReference type="Google" id="ProtNLM"/>
    </source>
</evidence>
<feature type="compositionally biased region" description="Pro residues" evidence="1">
    <location>
        <begin position="238"/>
        <end position="255"/>
    </location>
</feature>
<feature type="compositionally biased region" description="Acidic residues" evidence="1">
    <location>
        <begin position="314"/>
        <end position="336"/>
    </location>
</feature>
<evidence type="ECO:0000313" key="4">
    <source>
        <dbReference type="Proteomes" id="UP000770661"/>
    </source>
</evidence>
<dbReference type="OrthoDB" id="6377472at2759"/>
<keyword evidence="4" id="KW-1185">Reference proteome</keyword>
<sequence length="336" mass="36150">MARRSKLTACPWLLILLLVKTTAAQESPPKGPAIPLMTEALKEVYQEYRRDGSSFWNLWRYALEHDAPSGPVIRGTGGSVKGKKGPLKGLPKKEAKTVLAPSVTAEAHLTPHDSSDVRFGSTPALQALRRHYLADHLLTEPLAPSDPRLPNGVTLNTVSGKEVTITKDDMGVITVNGVAAERTASLPDGTHVYILSDILFDNRRRVTSAYQRHHAIDLANDPLGPPLDLPHLPVIRAPAPPPPGTPGIPRPPAIPRPHERAASPSTEPRPPAIPSGHHAPLTPRNTDPPASPPAGPPADPVLRGPDAPPRTPELEEEEEEEEGQEEEEEEEEEGGG</sequence>
<dbReference type="AlphaFoldDB" id="A0A8J4Y5F4"/>
<feature type="region of interest" description="Disordered" evidence="1">
    <location>
        <begin position="218"/>
        <end position="336"/>
    </location>
</feature>